<evidence type="ECO:0000313" key="4">
    <source>
        <dbReference type="Proteomes" id="UP000011715"/>
    </source>
</evidence>
<accession>A0A0C4DRX8</accession>
<dbReference type="VEuPathDB" id="FungiDB:MAPG_02646"/>
<evidence type="ECO:0000313" key="3">
    <source>
        <dbReference type="EnsemblFungi" id="MAPG_02646T0"/>
    </source>
</evidence>
<keyword evidence="4" id="KW-1185">Reference proteome</keyword>
<evidence type="ECO:0000256" key="1">
    <source>
        <dbReference type="SAM" id="MobiDB-lite"/>
    </source>
</evidence>
<proteinExistence type="predicted"/>
<protein>
    <submittedName>
        <fullName evidence="2 3">Uncharacterized protein</fullName>
    </submittedName>
</protein>
<feature type="compositionally biased region" description="Basic and acidic residues" evidence="1">
    <location>
        <begin position="97"/>
        <end position="114"/>
    </location>
</feature>
<reference evidence="3" key="4">
    <citation type="journal article" date="2015" name="G3 (Bethesda)">
        <title>Genome sequences of three phytopathogenic species of the Magnaporthaceae family of fungi.</title>
        <authorList>
            <person name="Okagaki L.H."/>
            <person name="Nunes C.C."/>
            <person name="Sailsbery J."/>
            <person name="Clay B."/>
            <person name="Brown D."/>
            <person name="John T."/>
            <person name="Oh Y."/>
            <person name="Young N."/>
            <person name="Fitzgerald M."/>
            <person name="Haas B.J."/>
            <person name="Zeng Q."/>
            <person name="Young S."/>
            <person name="Adiconis X."/>
            <person name="Fan L."/>
            <person name="Levin J.Z."/>
            <person name="Mitchell T.K."/>
            <person name="Okubara P.A."/>
            <person name="Farman M.L."/>
            <person name="Kohn L.M."/>
            <person name="Birren B."/>
            <person name="Ma L.-J."/>
            <person name="Dean R.A."/>
        </authorList>
    </citation>
    <scope>NUCLEOTIDE SEQUENCE</scope>
    <source>
        <strain evidence="3">ATCC 64411 / 73-15</strain>
    </source>
</reference>
<name>A0A0C4DRX8_MAGP6</name>
<dbReference type="AlphaFoldDB" id="A0A0C4DRX8"/>
<reference evidence="3" key="5">
    <citation type="submission" date="2015-06" db="UniProtKB">
        <authorList>
            <consortium name="EnsemblFungi"/>
        </authorList>
    </citation>
    <scope>IDENTIFICATION</scope>
    <source>
        <strain evidence="3">ATCC 64411</strain>
    </source>
</reference>
<dbReference type="EnsemblFungi" id="MAPG_02646T0">
    <property type="protein sequence ID" value="MAPG_02646T0"/>
    <property type="gene ID" value="MAPG_02646"/>
</dbReference>
<dbReference type="EMBL" id="ADBL01000650">
    <property type="status" value="NOT_ANNOTATED_CDS"/>
    <property type="molecule type" value="Genomic_DNA"/>
</dbReference>
<organism evidence="3 4">
    <name type="scientific">Magnaporthiopsis poae (strain ATCC 64411 / 73-15)</name>
    <name type="common">Kentucky bluegrass fungus</name>
    <name type="synonym">Magnaporthe poae</name>
    <dbReference type="NCBI Taxonomy" id="644358"/>
    <lineage>
        <taxon>Eukaryota</taxon>
        <taxon>Fungi</taxon>
        <taxon>Dikarya</taxon>
        <taxon>Ascomycota</taxon>
        <taxon>Pezizomycotina</taxon>
        <taxon>Sordariomycetes</taxon>
        <taxon>Sordariomycetidae</taxon>
        <taxon>Magnaporthales</taxon>
        <taxon>Magnaporthaceae</taxon>
        <taxon>Magnaporthiopsis</taxon>
    </lineage>
</organism>
<feature type="region of interest" description="Disordered" evidence="1">
    <location>
        <begin position="84"/>
        <end position="127"/>
    </location>
</feature>
<reference evidence="2" key="3">
    <citation type="submission" date="2011-03" db="EMBL/GenBank/DDBJ databases">
        <title>Annotation of Magnaporthe poae ATCC 64411.</title>
        <authorList>
            <person name="Ma L.-J."/>
            <person name="Dead R."/>
            <person name="Young S.K."/>
            <person name="Zeng Q."/>
            <person name="Gargeya S."/>
            <person name="Fitzgerald M."/>
            <person name="Haas B."/>
            <person name="Abouelleil A."/>
            <person name="Alvarado L."/>
            <person name="Arachchi H.M."/>
            <person name="Berlin A."/>
            <person name="Brown A."/>
            <person name="Chapman S.B."/>
            <person name="Chen Z."/>
            <person name="Dunbar C."/>
            <person name="Freedman E."/>
            <person name="Gearin G."/>
            <person name="Gellesch M."/>
            <person name="Goldberg J."/>
            <person name="Griggs A."/>
            <person name="Gujja S."/>
            <person name="Heiman D."/>
            <person name="Howarth C."/>
            <person name="Larson L."/>
            <person name="Lui A."/>
            <person name="MacDonald P.J.P."/>
            <person name="Mehta T."/>
            <person name="Montmayeur A."/>
            <person name="Murphy C."/>
            <person name="Neiman D."/>
            <person name="Pearson M."/>
            <person name="Priest M."/>
            <person name="Roberts A."/>
            <person name="Saif S."/>
            <person name="Shea T."/>
            <person name="Shenoy N."/>
            <person name="Sisk P."/>
            <person name="Stolte C."/>
            <person name="Sykes S."/>
            <person name="Yandava C."/>
            <person name="Wortman J."/>
            <person name="Nusbaum C."/>
            <person name="Birren B."/>
        </authorList>
    </citation>
    <scope>NUCLEOTIDE SEQUENCE</scope>
    <source>
        <strain evidence="2">ATCC 64411</strain>
    </source>
</reference>
<gene>
    <name evidence="2" type="ORF">MAPG_02646</name>
</gene>
<dbReference type="Proteomes" id="UP000011715">
    <property type="component" value="Unassembled WGS sequence"/>
</dbReference>
<sequence>MHRIHAPAKRPSHRVDGPFAFHCNKIDKSQINARAKVEMERVGTAVKVAAGAGSRFKISKKYVRMMHAVTQTWIPSVRWRGAGGGFTLSPPPAGKQRIPEPDRQREEEDIENRNSKKHGQGSPGTKEWNLQRQGAYLYPLSRLIYAHTVPAFGAVRWEQCLPDRLACSMQHAFASAPRGTRSRWTSLVACTREVPVANGCLYRGWILCPLAGMRTYTRYASTSFVPFLNAARHAWPGWLDPSPGGSYRFDSKNM</sequence>
<evidence type="ECO:0000313" key="2">
    <source>
        <dbReference type="EMBL" id="KLU83593.1"/>
    </source>
</evidence>
<dbReference type="EMBL" id="GL876967">
    <property type="protein sequence ID" value="KLU83593.1"/>
    <property type="molecule type" value="Genomic_DNA"/>
</dbReference>
<reference evidence="2" key="1">
    <citation type="submission" date="2010-05" db="EMBL/GenBank/DDBJ databases">
        <title>The Genome Sequence of Magnaporthe poae strain ATCC 64411.</title>
        <authorList>
            <consortium name="The Broad Institute Genome Sequencing Platform"/>
            <consortium name="Broad Institute Genome Sequencing Center for Infectious Disease"/>
            <person name="Ma L.-J."/>
            <person name="Dead R."/>
            <person name="Young S."/>
            <person name="Zeng Q."/>
            <person name="Koehrsen M."/>
            <person name="Alvarado L."/>
            <person name="Berlin A."/>
            <person name="Chapman S.B."/>
            <person name="Chen Z."/>
            <person name="Freedman E."/>
            <person name="Gellesch M."/>
            <person name="Goldberg J."/>
            <person name="Griggs A."/>
            <person name="Gujja S."/>
            <person name="Heilman E.R."/>
            <person name="Heiman D."/>
            <person name="Hepburn T."/>
            <person name="Howarth C."/>
            <person name="Jen D."/>
            <person name="Larson L."/>
            <person name="Mehta T."/>
            <person name="Neiman D."/>
            <person name="Pearson M."/>
            <person name="Roberts A."/>
            <person name="Saif S."/>
            <person name="Shea T."/>
            <person name="Shenoy N."/>
            <person name="Sisk P."/>
            <person name="Stolte C."/>
            <person name="Sykes S."/>
            <person name="Walk T."/>
            <person name="White J."/>
            <person name="Yandava C."/>
            <person name="Haas B."/>
            <person name="Nusbaum C."/>
            <person name="Birren B."/>
        </authorList>
    </citation>
    <scope>NUCLEOTIDE SEQUENCE</scope>
    <source>
        <strain evidence="2">ATCC 64411</strain>
    </source>
</reference>
<reference evidence="4" key="2">
    <citation type="submission" date="2010-05" db="EMBL/GenBank/DDBJ databases">
        <title>The genome sequence of Magnaporthe poae strain ATCC 64411.</title>
        <authorList>
            <person name="Ma L.-J."/>
            <person name="Dead R."/>
            <person name="Young S."/>
            <person name="Zeng Q."/>
            <person name="Koehrsen M."/>
            <person name="Alvarado L."/>
            <person name="Berlin A."/>
            <person name="Chapman S.B."/>
            <person name="Chen Z."/>
            <person name="Freedman E."/>
            <person name="Gellesch M."/>
            <person name="Goldberg J."/>
            <person name="Griggs A."/>
            <person name="Gujja S."/>
            <person name="Heilman E.R."/>
            <person name="Heiman D."/>
            <person name="Hepburn T."/>
            <person name="Howarth C."/>
            <person name="Jen D."/>
            <person name="Larson L."/>
            <person name="Mehta T."/>
            <person name="Neiman D."/>
            <person name="Pearson M."/>
            <person name="Roberts A."/>
            <person name="Saif S."/>
            <person name="Shea T."/>
            <person name="Shenoy N."/>
            <person name="Sisk P."/>
            <person name="Stolte C."/>
            <person name="Sykes S."/>
            <person name="Walk T."/>
            <person name="White J."/>
            <person name="Yandava C."/>
            <person name="Haas B."/>
            <person name="Nusbaum C."/>
            <person name="Birren B."/>
        </authorList>
    </citation>
    <scope>NUCLEOTIDE SEQUENCE [LARGE SCALE GENOMIC DNA]</scope>
    <source>
        <strain evidence="4">ATCC 64411 / 73-15</strain>
    </source>
</reference>